<evidence type="ECO:0000313" key="3">
    <source>
        <dbReference type="Proteomes" id="UP000095209"/>
    </source>
</evidence>
<dbReference type="STRING" id="1305675.BFG57_01465"/>
<sequence>MNKPVKKKMYMLLFNRDQRSESDEIIYHMKLTDDTPIEKMQLTVRTYTILKQHGVHSVGQVRNLTMAEIQRMHNIHEKCIDELSELLKWL</sequence>
<dbReference type="InterPro" id="IPR011260">
    <property type="entry name" value="RNAP_asu_C"/>
</dbReference>
<name>A0A1E5LF42_9BACI</name>
<dbReference type="EMBL" id="MJEH01000022">
    <property type="protein sequence ID" value="OEH92701.1"/>
    <property type="molecule type" value="Genomic_DNA"/>
</dbReference>
<feature type="domain" description="RNA polymerase alpha subunit C-terminal" evidence="1">
    <location>
        <begin position="32"/>
        <end position="88"/>
    </location>
</feature>
<dbReference type="Pfam" id="PF03118">
    <property type="entry name" value="RNA_pol_A_CTD"/>
    <property type="match status" value="1"/>
</dbReference>
<dbReference type="GO" id="GO:0003677">
    <property type="term" value="F:DNA binding"/>
    <property type="evidence" value="ECO:0007669"/>
    <property type="project" value="InterPro"/>
</dbReference>
<dbReference type="GO" id="GO:0003899">
    <property type="term" value="F:DNA-directed RNA polymerase activity"/>
    <property type="evidence" value="ECO:0007669"/>
    <property type="project" value="InterPro"/>
</dbReference>
<proteinExistence type="predicted"/>
<dbReference type="Gene3D" id="1.10.150.20">
    <property type="entry name" value="5' to 3' exonuclease, C-terminal subdomain"/>
    <property type="match status" value="1"/>
</dbReference>
<keyword evidence="3" id="KW-1185">Reference proteome</keyword>
<dbReference type="RefSeq" id="WP_069717143.1">
    <property type="nucleotide sequence ID" value="NZ_MJEH01000022.1"/>
</dbReference>
<accession>A0A1E5LF42</accession>
<evidence type="ECO:0000259" key="1">
    <source>
        <dbReference type="Pfam" id="PF03118"/>
    </source>
</evidence>
<dbReference type="GO" id="GO:0006351">
    <property type="term" value="P:DNA-templated transcription"/>
    <property type="evidence" value="ECO:0007669"/>
    <property type="project" value="InterPro"/>
</dbReference>
<comment type="caution">
    <text evidence="2">The sequence shown here is derived from an EMBL/GenBank/DDBJ whole genome shotgun (WGS) entry which is preliminary data.</text>
</comment>
<dbReference type="Proteomes" id="UP000095209">
    <property type="component" value="Unassembled WGS sequence"/>
</dbReference>
<evidence type="ECO:0000313" key="2">
    <source>
        <dbReference type="EMBL" id="OEH92701.1"/>
    </source>
</evidence>
<dbReference type="OrthoDB" id="2052465at2"/>
<protein>
    <recommendedName>
        <fullName evidence="1">RNA polymerase alpha subunit C-terminal domain-containing protein</fullName>
    </recommendedName>
</protein>
<dbReference type="SUPFAM" id="SSF47789">
    <property type="entry name" value="C-terminal domain of RNA polymerase alpha subunit"/>
    <property type="match status" value="1"/>
</dbReference>
<gene>
    <name evidence="2" type="ORF">BFG57_01465</name>
</gene>
<organism evidence="2 3">
    <name type="scientific">Bacillus solimangrovi</name>
    <dbReference type="NCBI Taxonomy" id="1305675"/>
    <lineage>
        <taxon>Bacteria</taxon>
        <taxon>Bacillati</taxon>
        <taxon>Bacillota</taxon>
        <taxon>Bacilli</taxon>
        <taxon>Bacillales</taxon>
        <taxon>Bacillaceae</taxon>
        <taxon>Bacillus</taxon>
    </lineage>
</organism>
<dbReference type="AlphaFoldDB" id="A0A1E5LF42"/>
<reference evidence="2 3" key="1">
    <citation type="submission" date="2016-08" db="EMBL/GenBank/DDBJ databases">
        <title>Genome of Bacillus solimangrovi GH2-4.</title>
        <authorList>
            <person name="Lim S."/>
            <person name="Kim B.-C."/>
        </authorList>
    </citation>
    <scope>NUCLEOTIDE SEQUENCE [LARGE SCALE GENOMIC DNA]</scope>
    <source>
        <strain evidence="2 3">GH2-4</strain>
    </source>
</reference>